<accession>A0A1M5IXB6</accession>
<protein>
    <recommendedName>
        <fullName evidence="3">DUF4235 domain-containing protein</fullName>
    </recommendedName>
</protein>
<gene>
    <name evidence="1" type="ORF">SAMN05443575_2032</name>
</gene>
<evidence type="ECO:0000313" key="1">
    <source>
        <dbReference type="EMBL" id="SHG32911.1"/>
    </source>
</evidence>
<reference evidence="1 2" key="1">
    <citation type="submission" date="2016-11" db="EMBL/GenBank/DDBJ databases">
        <authorList>
            <person name="Jaros S."/>
            <person name="Januszkiewicz K."/>
            <person name="Wedrychowicz H."/>
        </authorList>
    </citation>
    <scope>NUCLEOTIDE SEQUENCE [LARGE SCALE GENOMIC DNA]</scope>
    <source>
        <strain evidence="1 2">DSM 45627</strain>
    </source>
</reference>
<dbReference type="RefSeq" id="WP_073389329.1">
    <property type="nucleotide sequence ID" value="NZ_FQVU01000002.1"/>
</dbReference>
<keyword evidence="2" id="KW-1185">Reference proteome</keyword>
<name>A0A1M5IXB6_9ACTN</name>
<dbReference type="OrthoDB" id="5244650at2"/>
<dbReference type="EMBL" id="FQVU01000002">
    <property type="protein sequence ID" value="SHG32911.1"/>
    <property type="molecule type" value="Genomic_DNA"/>
</dbReference>
<dbReference type="Pfam" id="PF14019">
    <property type="entry name" value="DUF4235"/>
    <property type="match status" value="1"/>
</dbReference>
<evidence type="ECO:0008006" key="3">
    <source>
        <dbReference type="Google" id="ProtNLM"/>
    </source>
</evidence>
<dbReference type="InterPro" id="IPR025329">
    <property type="entry name" value="DUF4235"/>
</dbReference>
<dbReference type="AlphaFoldDB" id="A0A1M5IXB6"/>
<sequence length="95" mass="10184">MLKVIYKPFGILASVLGGILAGQIFKQIWKLTAKEEDAPNATDYDSTWTEVLVSAAVQGAIFGGIKAMIDRAGATGFQRATGAWPGNTDPRDKKK</sequence>
<dbReference type="STRING" id="1206085.SAMN05443575_2032"/>
<evidence type="ECO:0000313" key="2">
    <source>
        <dbReference type="Proteomes" id="UP000186132"/>
    </source>
</evidence>
<organism evidence="1 2">
    <name type="scientific">Jatrophihabitans endophyticus</name>
    <dbReference type="NCBI Taxonomy" id="1206085"/>
    <lineage>
        <taxon>Bacteria</taxon>
        <taxon>Bacillati</taxon>
        <taxon>Actinomycetota</taxon>
        <taxon>Actinomycetes</taxon>
        <taxon>Jatrophihabitantales</taxon>
        <taxon>Jatrophihabitantaceae</taxon>
        <taxon>Jatrophihabitans</taxon>
    </lineage>
</organism>
<proteinExistence type="predicted"/>
<dbReference type="Proteomes" id="UP000186132">
    <property type="component" value="Unassembled WGS sequence"/>
</dbReference>